<dbReference type="CDD" id="cd01335">
    <property type="entry name" value="Radical_SAM"/>
    <property type="match status" value="1"/>
</dbReference>
<comment type="caution">
    <text evidence="8">The sequence shown here is derived from an EMBL/GenBank/DDBJ whole genome shotgun (WGS) entry which is preliminary data.</text>
</comment>
<keyword evidence="5" id="KW-0411">Iron-sulfur</keyword>
<dbReference type="AlphaFoldDB" id="A0A1F5NM35"/>
<reference evidence="8 9" key="1">
    <citation type="journal article" date="2016" name="Nat. Commun.">
        <title>Thousands of microbial genomes shed light on interconnected biogeochemical processes in an aquifer system.</title>
        <authorList>
            <person name="Anantharaman K."/>
            <person name="Brown C.T."/>
            <person name="Hug L.A."/>
            <person name="Sharon I."/>
            <person name="Castelle C.J."/>
            <person name="Probst A.J."/>
            <person name="Thomas B.C."/>
            <person name="Singh A."/>
            <person name="Wilkins M.J."/>
            <person name="Karaoz U."/>
            <person name="Brodie E.L."/>
            <person name="Williams K.H."/>
            <person name="Hubbard S.S."/>
            <person name="Banfield J.F."/>
        </authorList>
    </citation>
    <scope>NUCLEOTIDE SEQUENCE [LARGE SCALE GENOMIC DNA]</scope>
</reference>
<dbReference type="SUPFAM" id="SSF52242">
    <property type="entry name" value="Cobalamin (vitamin B12)-binding domain"/>
    <property type="match status" value="1"/>
</dbReference>
<dbReference type="SFLD" id="SFLDS00029">
    <property type="entry name" value="Radical_SAM"/>
    <property type="match status" value="1"/>
</dbReference>
<dbReference type="InterPro" id="IPR023404">
    <property type="entry name" value="rSAM_horseshoe"/>
</dbReference>
<feature type="domain" description="Radical SAM core" evidence="7">
    <location>
        <begin position="257"/>
        <end position="477"/>
    </location>
</feature>
<protein>
    <submittedName>
        <fullName evidence="8">Uncharacterized protein</fullName>
    </submittedName>
</protein>
<dbReference type="GO" id="GO:0051539">
    <property type="term" value="F:4 iron, 4 sulfur cluster binding"/>
    <property type="evidence" value="ECO:0007669"/>
    <property type="project" value="UniProtKB-KW"/>
</dbReference>
<dbReference type="Proteomes" id="UP000176578">
    <property type="component" value="Unassembled WGS sequence"/>
</dbReference>
<dbReference type="PROSITE" id="PS51332">
    <property type="entry name" value="B12_BINDING"/>
    <property type="match status" value="1"/>
</dbReference>
<dbReference type="SFLD" id="SFLDG01123">
    <property type="entry name" value="methyltransferase_(Class_B)"/>
    <property type="match status" value="1"/>
</dbReference>
<dbReference type="InterPro" id="IPR058240">
    <property type="entry name" value="rSAM_sf"/>
</dbReference>
<evidence type="ECO:0000256" key="1">
    <source>
        <dbReference type="ARBA" id="ARBA00001966"/>
    </source>
</evidence>
<dbReference type="PANTHER" id="PTHR43409">
    <property type="entry name" value="ANAEROBIC MAGNESIUM-PROTOPORPHYRIN IX MONOMETHYL ESTER CYCLASE-RELATED"/>
    <property type="match status" value="1"/>
</dbReference>
<evidence type="ECO:0000256" key="2">
    <source>
        <dbReference type="ARBA" id="ARBA00022691"/>
    </source>
</evidence>
<dbReference type="Gene3D" id="3.80.30.20">
    <property type="entry name" value="tm_1862 like domain"/>
    <property type="match status" value="1"/>
</dbReference>
<evidence type="ECO:0000259" key="6">
    <source>
        <dbReference type="PROSITE" id="PS51332"/>
    </source>
</evidence>
<dbReference type="SUPFAM" id="SSF102114">
    <property type="entry name" value="Radical SAM enzymes"/>
    <property type="match status" value="1"/>
</dbReference>
<dbReference type="GO" id="GO:0003824">
    <property type="term" value="F:catalytic activity"/>
    <property type="evidence" value="ECO:0007669"/>
    <property type="project" value="InterPro"/>
</dbReference>
<evidence type="ECO:0000256" key="4">
    <source>
        <dbReference type="ARBA" id="ARBA00023004"/>
    </source>
</evidence>
<proteinExistence type="predicted"/>
<dbReference type="InterPro" id="IPR006158">
    <property type="entry name" value="Cobalamin-bd"/>
</dbReference>
<organism evidence="8 9">
    <name type="scientific">Candidatus Daviesbacteria bacterium RIFCSPLOWO2_02_FULL_41_8</name>
    <dbReference type="NCBI Taxonomy" id="1797798"/>
    <lineage>
        <taxon>Bacteria</taxon>
        <taxon>Candidatus Daviesiibacteriota</taxon>
    </lineage>
</organism>
<evidence type="ECO:0000313" key="8">
    <source>
        <dbReference type="EMBL" id="OGE78688.1"/>
    </source>
</evidence>
<name>A0A1F5NM35_9BACT</name>
<evidence type="ECO:0000256" key="5">
    <source>
        <dbReference type="ARBA" id="ARBA00023014"/>
    </source>
</evidence>
<dbReference type="InterPro" id="IPR036724">
    <property type="entry name" value="Cobalamin-bd_sf"/>
</dbReference>
<dbReference type="SMART" id="SM00729">
    <property type="entry name" value="Elp3"/>
    <property type="match status" value="1"/>
</dbReference>
<dbReference type="InterPro" id="IPR007197">
    <property type="entry name" value="rSAM"/>
</dbReference>
<dbReference type="SFLD" id="SFLDG01082">
    <property type="entry name" value="B12-binding_domain_containing"/>
    <property type="match status" value="1"/>
</dbReference>
<dbReference type="InterPro" id="IPR006638">
    <property type="entry name" value="Elp3/MiaA/NifB-like_rSAM"/>
</dbReference>
<evidence type="ECO:0000259" key="7">
    <source>
        <dbReference type="PROSITE" id="PS51918"/>
    </source>
</evidence>
<dbReference type="EMBL" id="MFDZ01000007">
    <property type="protein sequence ID" value="OGE78688.1"/>
    <property type="molecule type" value="Genomic_DNA"/>
</dbReference>
<feature type="domain" description="B12-binding" evidence="6">
    <location>
        <begin position="51"/>
        <end position="201"/>
    </location>
</feature>
<dbReference type="Pfam" id="PF04055">
    <property type="entry name" value="Radical_SAM"/>
    <property type="match status" value="1"/>
</dbReference>
<dbReference type="PROSITE" id="PS51918">
    <property type="entry name" value="RADICAL_SAM"/>
    <property type="match status" value="1"/>
</dbReference>
<dbReference type="GO" id="GO:0046872">
    <property type="term" value="F:metal ion binding"/>
    <property type="evidence" value="ECO:0007669"/>
    <property type="project" value="UniProtKB-KW"/>
</dbReference>
<sequence length="618" mass="70353">MATEQIKVILGSSPGEESKNRDLIIKKIRKSIKMPCQKILLIHPQHIPEDHFLIKQALSSRYWSYQPYGCGVLCRDLEARGYTTDILDLNFDMLNQAHELRDNFRYSMWTDWLIDKLDIFKPDVVGISCMFTMSHEIIKNIARTVKEYSHELSVIGGGVHLSNASKNVLKDCENIDFIGTYEGDRSFPDLIDFVNKKKPADCLAQIATQIDGKYIVIESRATPETSEIDAKPIYHSLPIERYSSLGQIGTYGFIWKREGRKGASTLIKRGCRARCSFCSVRTFNGPGVRERSTQSVLDEIKELYEKGINHITLLDDDPLHDKTLTLEFFNGLTALNLDLTWDASNGLIAAAITEENMKAMAESGCIGFNLGIESGNPEILRHVHKPGTVETFLKSKKIFDKYPHVFVKGFLIIGFPNETMSQLMDTVNLSIELNLDWYAIQVLNPLPSTEIYDEMIALGLAQDKLETSDIAYVFGPHGKQHLREQQEKIRSEDFLNLLETSDPEMIPNKQQLKDLWFLIDYKLNYEKILKIDDPIKLRKLELQLEDICNRIAPDSAIAHLFSGIIAKKLGNIGFARLRADQTSLIINGDGTDNNKGSAYWKNRFNVLDLYYLLDDLRK</sequence>
<keyword evidence="4" id="KW-0408">Iron</keyword>
<evidence type="ECO:0000313" key="9">
    <source>
        <dbReference type="Proteomes" id="UP000176578"/>
    </source>
</evidence>
<keyword evidence="3" id="KW-0479">Metal-binding</keyword>
<accession>A0A1F5NM35</accession>
<gene>
    <name evidence="8" type="ORF">A3J19_05015</name>
</gene>
<evidence type="ECO:0000256" key="3">
    <source>
        <dbReference type="ARBA" id="ARBA00022723"/>
    </source>
</evidence>
<dbReference type="InterPro" id="IPR051198">
    <property type="entry name" value="BchE-like"/>
</dbReference>
<comment type="cofactor">
    <cofactor evidence="1">
        <name>[4Fe-4S] cluster</name>
        <dbReference type="ChEBI" id="CHEBI:49883"/>
    </cofactor>
</comment>
<dbReference type="InterPro" id="IPR034466">
    <property type="entry name" value="Methyltransferase_Class_B"/>
</dbReference>
<dbReference type="Pfam" id="PF02310">
    <property type="entry name" value="B12-binding"/>
    <property type="match status" value="1"/>
</dbReference>
<keyword evidence="2" id="KW-0949">S-adenosyl-L-methionine</keyword>
<dbReference type="GO" id="GO:0031419">
    <property type="term" value="F:cobalamin binding"/>
    <property type="evidence" value="ECO:0007669"/>
    <property type="project" value="InterPro"/>
</dbReference>
<dbReference type="Gene3D" id="3.40.50.280">
    <property type="entry name" value="Cobalamin-binding domain"/>
    <property type="match status" value="1"/>
</dbReference>